<evidence type="ECO:0008006" key="4">
    <source>
        <dbReference type="Google" id="ProtNLM"/>
    </source>
</evidence>
<name>A0ABN3YW22_FIBSS</name>
<protein>
    <recommendedName>
        <fullName evidence="4">Lipoprotein</fullName>
    </recommendedName>
</protein>
<evidence type="ECO:0000313" key="3">
    <source>
        <dbReference type="Proteomes" id="UP000001497"/>
    </source>
</evidence>
<dbReference type="RefSeq" id="WP_015732237.1">
    <property type="nucleotide sequence ID" value="NC_013410.1"/>
</dbReference>
<proteinExistence type="predicted"/>
<evidence type="ECO:0000256" key="1">
    <source>
        <dbReference type="SAM" id="MobiDB-lite"/>
    </source>
</evidence>
<dbReference type="EMBL" id="CP001792">
    <property type="protein sequence ID" value="ACX75814.1"/>
    <property type="molecule type" value="Genomic_DNA"/>
</dbReference>
<gene>
    <name evidence="2" type="ordered locus">Fisuc_2228</name>
</gene>
<feature type="region of interest" description="Disordered" evidence="1">
    <location>
        <begin position="116"/>
        <end position="146"/>
    </location>
</feature>
<accession>A0ABN3YW22</accession>
<keyword evidence="3" id="KW-1185">Reference proteome</keyword>
<reference evidence="2" key="1">
    <citation type="submission" date="2009-10" db="EMBL/GenBank/DDBJ databases">
        <title>Complete sequence of Fibrobacter succinogenes subsp. succinogenes S85.</title>
        <authorList>
            <consortium name="US DOE Joint Genome Institute"/>
            <person name="Lucas S."/>
            <person name="Copeland A."/>
            <person name="Lapidus A."/>
            <person name="Glavina del Rio T."/>
            <person name="Tice H."/>
            <person name="Bruce D."/>
            <person name="Goodwin L."/>
            <person name="Pitluck S."/>
            <person name="Chertkov O."/>
            <person name="Detter J.C."/>
            <person name="Han C."/>
            <person name="Tapia R."/>
            <person name="Larimer F."/>
            <person name="Land M."/>
            <person name="Hauser L."/>
            <person name="Kyrpides N."/>
            <person name="Mikhailova N."/>
            <person name="Weimer P.J."/>
            <person name="Stevenson D.M."/>
            <person name="Boyum J."/>
            <person name="Brumm P.I."/>
            <person name="Mead D."/>
        </authorList>
    </citation>
    <scope>NUCLEOTIDE SEQUENCE [LARGE SCALE GENOMIC DNA]</scope>
    <source>
        <strain evidence="2">S85</strain>
    </source>
</reference>
<sequence>MRILPFFLLPVAMNFIGCATHVSSQQTMTDDRNLVYEDTYKAYREAEEKYLNLLFNIERMPEEEELWVMKRERMLELMQLKELMLNARLELDGAIQEWERHLLDVQAEVKSRDIKKLNPNFKGRDAERTSPGQLLPGESKNPSFNY</sequence>
<organism evidence="2 3">
    <name type="scientific">Fibrobacter succinogenes (strain ATCC 19169 / S85)</name>
    <dbReference type="NCBI Taxonomy" id="59374"/>
    <lineage>
        <taxon>Bacteria</taxon>
        <taxon>Pseudomonadati</taxon>
        <taxon>Fibrobacterota</taxon>
        <taxon>Fibrobacteria</taxon>
        <taxon>Fibrobacterales</taxon>
        <taxon>Fibrobacteraceae</taxon>
        <taxon>Fibrobacter</taxon>
    </lineage>
</organism>
<evidence type="ECO:0000313" key="2">
    <source>
        <dbReference type="EMBL" id="ACX75814.1"/>
    </source>
</evidence>
<dbReference type="Proteomes" id="UP000001497">
    <property type="component" value="Chromosome"/>
</dbReference>
<feature type="compositionally biased region" description="Basic and acidic residues" evidence="1">
    <location>
        <begin position="116"/>
        <end position="128"/>
    </location>
</feature>